<dbReference type="Proteomes" id="UP001058074">
    <property type="component" value="Unassembled WGS sequence"/>
</dbReference>
<protein>
    <submittedName>
        <fullName evidence="1">ABC transporter permease</fullName>
    </submittedName>
</protein>
<dbReference type="EMBL" id="BROD01000001">
    <property type="protein sequence ID" value="GKX67748.1"/>
    <property type="molecule type" value="Genomic_DNA"/>
</dbReference>
<reference evidence="1" key="1">
    <citation type="journal article" date="2025" name="Int. J. Syst. Evol. Microbiol.">
        <title>Inconstantimicrobium mannanitabidum sp. nov., a novel member of the family Clostridiaceae isolated from anoxic soil under the treatment of reductive soil disinfestation.</title>
        <authorList>
            <person name="Ueki A."/>
            <person name="Tonouchi A."/>
            <person name="Honma S."/>
            <person name="Kaku N."/>
            <person name="Ueki K."/>
        </authorList>
    </citation>
    <scope>NUCLEOTIDE SEQUENCE</scope>
    <source>
        <strain evidence="1">TW13</strain>
    </source>
</reference>
<sequence length="440" mass="49879">MNIKYALKAILSNKLLSIVLIIELICGYYSFYNILDYQKQINEESKKVNFIYGNKSLYQMTLNGFGGMAFKDSEKAIDCIKELQKAKEYTFTVGNKMQADLKPFSGCYKFKISSLPMSSSVVSVNGFVANENAVNSFNLQVQEGRLFNQNEYSMGKVDNIYPVVLGANYKGYFKVGDIIDGVKLMHDTAIKIKVIGILKKDTSIPIKFDNYNIFFQSEKANPNFVNLDNYVLKPFITNTSEIDATEIKSDMLGNFVVLDKSYSEEKKEKILNDIKDKLENATGDKFIITSYDKDITKQLDQYINSRNTYLYTSITVLIFLSITIIVSMLSSINKRKKEFGVYISSGARMKDIMSMISLQMILISIIALMFTIIAILIYYNFFDGDALLSAHDPNIQTKSLDFRILAVLLFGGVAYSAIASLIPIRKIKKLNISDLLRRDD</sequence>
<proteinExistence type="predicted"/>
<evidence type="ECO:0000313" key="1">
    <source>
        <dbReference type="EMBL" id="GKX67748.1"/>
    </source>
</evidence>
<evidence type="ECO:0000313" key="2">
    <source>
        <dbReference type="Proteomes" id="UP001058074"/>
    </source>
</evidence>
<organism evidence="1 2">
    <name type="scientific">Inconstantimicrobium mannanitabidum</name>
    <dbReference type="NCBI Taxonomy" id="1604901"/>
    <lineage>
        <taxon>Bacteria</taxon>
        <taxon>Bacillati</taxon>
        <taxon>Bacillota</taxon>
        <taxon>Clostridia</taxon>
        <taxon>Eubacteriales</taxon>
        <taxon>Clostridiaceae</taxon>
        <taxon>Inconstantimicrobium</taxon>
    </lineage>
</organism>
<keyword evidence="2" id="KW-1185">Reference proteome</keyword>
<name>A0ACB5REP3_9CLOT</name>
<comment type="caution">
    <text evidence="1">The sequence shown here is derived from an EMBL/GenBank/DDBJ whole genome shotgun (WGS) entry which is preliminary data.</text>
</comment>
<accession>A0ACB5REP3</accession>
<gene>
    <name evidence="1" type="ORF">rsdtw13_30060</name>
</gene>